<proteinExistence type="predicted"/>
<protein>
    <recommendedName>
        <fullName evidence="5">Lipoprotein</fullName>
    </recommendedName>
</protein>
<dbReference type="KEGG" id="mliy:RYJ27_07140"/>
<evidence type="ECO:0008006" key="5">
    <source>
        <dbReference type="Google" id="ProtNLM"/>
    </source>
</evidence>
<evidence type="ECO:0000256" key="1">
    <source>
        <dbReference type="SAM" id="MobiDB-lite"/>
    </source>
</evidence>
<accession>A0AAU0MEF0</accession>
<dbReference type="RefSeq" id="WP_330169681.1">
    <property type="nucleotide sequence ID" value="NZ_CP137080.1"/>
</dbReference>
<dbReference type="EMBL" id="CP137080">
    <property type="protein sequence ID" value="WOQ68514.1"/>
    <property type="molecule type" value="Genomic_DNA"/>
</dbReference>
<gene>
    <name evidence="3" type="ORF">RYJ27_07140</name>
</gene>
<keyword evidence="4" id="KW-1185">Reference proteome</keyword>
<keyword evidence="2" id="KW-0732">Signal</keyword>
<dbReference type="PROSITE" id="PS51257">
    <property type="entry name" value="PROKAR_LIPOPROTEIN"/>
    <property type="match status" value="1"/>
</dbReference>
<feature type="region of interest" description="Disordered" evidence="1">
    <location>
        <begin position="24"/>
        <end position="44"/>
    </location>
</feature>
<evidence type="ECO:0000313" key="3">
    <source>
        <dbReference type="EMBL" id="WOQ68514.1"/>
    </source>
</evidence>
<feature type="chain" id="PRO_5043445711" description="Lipoprotein" evidence="2">
    <location>
        <begin position="24"/>
        <end position="139"/>
    </location>
</feature>
<evidence type="ECO:0000313" key="4">
    <source>
        <dbReference type="Proteomes" id="UP001329313"/>
    </source>
</evidence>
<name>A0AAU0MEF0_9MICO</name>
<sequence>MNTAKLIGAAFVVAAALTLAGCAGETTPSGSPSSSAPSESPATPVIAPVTMDAGDLQGATVDLVVGQVLNIDTGDLAVDSYTGEVADTAVAVFVQGREDGSAVFNPGIEARSAGATEVTMTNAQGGIQPLQFTVEVTDR</sequence>
<feature type="signal peptide" evidence="2">
    <location>
        <begin position="1"/>
        <end position="23"/>
    </location>
</feature>
<reference evidence="3 4" key="1">
    <citation type="submission" date="2023-10" db="EMBL/GenBank/DDBJ databases">
        <title>Y20.</title>
        <authorList>
            <person name="Zhang G."/>
            <person name="Ding Y."/>
        </authorList>
    </citation>
    <scope>NUCLEOTIDE SEQUENCE [LARGE SCALE GENOMIC DNA]</scope>
    <source>
        <strain evidence="3 4">Y20</strain>
    </source>
</reference>
<dbReference type="AlphaFoldDB" id="A0AAU0MEF0"/>
<dbReference type="Proteomes" id="UP001329313">
    <property type="component" value="Chromosome"/>
</dbReference>
<organism evidence="3 4">
    <name type="scientific">Microbacterium limosum</name>
    <dbReference type="NCBI Taxonomy" id="3079935"/>
    <lineage>
        <taxon>Bacteria</taxon>
        <taxon>Bacillati</taxon>
        <taxon>Actinomycetota</taxon>
        <taxon>Actinomycetes</taxon>
        <taxon>Micrococcales</taxon>
        <taxon>Microbacteriaceae</taxon>
        <taxon>Microbacterium</taxon>
    </lineage>
</organism>
<evidence type="ECO:0000256" key="2">
    <source>
        <dbReference type="SAM" id="SignalP"/>
    </source>
</evidence>